<evidence type="ECO:0000313" key="1">
    <source>
        <dbReference type="EMBL" id="EYC00770.1"/>
    </source>
</evidence>
<accession>A0A016TDN9</accession>
<dbReference type="Proteomes" id="UP000024635">
    <property type="component" value="Unassembled WGS sequence"/>
</dbReference>
<dbReference type="EMBL" id="JARK01001449">
    <property type="protein sequence ID" value="EYC00770.1"/>
    <property type="molecule type" value="Genomic_DNA"/>
</dbReference>
<dbReference type="AlphaFoldDB" id="A0A016TDN9"/>
<gene>
    <name evidence="1" type="primary">Acey_s0113.g396</name>
    <name evidence="1" type="ORF">Y032_0113g396</name>
</gene>
<evidence type="ECO:0000313" key="2">
    <source>
        <dbReference type="Proteomes" id="UP000024635"/>
    </source>
</evidence>
<organism evidence="1 2">
    <name type="scientific">Ancylostoma ceylanicum</name>
    <dbReference type="NCBI Taxonomy" id="53326"/>
    <lineage>
        <taxon>Eukaryota</taxon>
        <taxon>Metazoa</taxon>
        <taxon>Ecdysozoa</taxon>
        <taxon>Nematoda</taxon>
        <taxon>Chromadorea</taxon>
        <taxon>Rhabditida</taxon>
        <taxon>Rhabditina</taxon>
        <taxon>Rhabditomorpha</taxon>
        <taxon>Strongyloidea</taxon>
        <taxon>Ancylostomatidae</taxon>
        <taxon>Ancylostomatinae</taxon>
        <taxon>Ancylostoma</taxon>
    </lineage>
</organism>
<sequence>MKFRFDSFIQNWPRKYERYSDLEKVIPPEPTGPVCTGKSGTTFEDCLLYISISILARQWPSCLACEISS</sequence>
<name>A0A016TDN9_9BILA</name>
<comment type="caution">
    <text evidence="1">The sequence shown here is derived from an EMBL/GenBank/DDBJ whole genome shotgun (WGS) entry which is preliminary data.</text>
</comment>
<keyword evidence="2" id="KW-1185">Reference proteome</keyword>
<protein>
    <submittedName>
        <fullName evidence="1">Uncharacterized protein</fullName>
    </submittedName>
</protein>
<reference evidence="2" key="1">
    <citation type="journal article" date="2015" name="Nat. Genet.">
        <title>The genome and transcriptome of the zoonotic hookworm Ancylostoma ceylanicum identify infection-specific gene families.</title>
        <authorList>
            <person name="Schwarz E.M."/>
            <person name="Hu Y."/>
            <person name="Antoshechkin I."/>
            <person name="Miller M.M."/>
            <person name="Sternberg P.W."/>
            <person name="Aroian R.V."/>
        </authorList>
    </citation>
    <scope>NUCLEOTIDE SEQUENCE</scope>
    <source>
        <strain evidence="2">HY135</strain>
    </source>
</reference>
<proteinExistence type="predicted"/>